<accession>A0A7W9KKN7</accession>
<dbReference type="SUPFAM" id="SSF52540">
    <property type="entry name" value="P-loop containing nucleoside triphosphate hydrolases"/>
    <property type="match status" value="1"/>
</dbReference>
<dbReference type="SMART" id="SM00421">
    <property type="entry name" value="HTH_LUXR"/>
    <property type="match status" value="1"/>
</dbReference>
<dbReference type="PRINTS" id="PR00364">
    <property type="entry name" value="DISEASERSIST"/>
</dbReference>
<protein>
    <submittedName>
        <fullName evidence="2">Non-specific serine/threonine protein kinase</fullName>
        <ecNumber evidence="2">2.7.11.1</ecNumber>
    </submittedName>
</protein>
<dbReference type="InterPro" id="IPR002182">
    <property type="entry name" value="NB-ARC"/>
</dbReference>
<sequence length="735" mass="80277">MARGSLPTEISSFVGRRDDLAALRRLLSSAHLVTVTGAGGVGKTRLSLRVAHELRRSFADGAWWADLSTLHVGADAQLVSETIAKGLGVHDHSTRATLDLLLDHVRDRRLLLVLDNCEHLVDTVGPIVQAMLSAAAGLRVIATSRQPLAIAGEHVVDLRPLTSEAVDLLVDRMRATMPDFEPSGSDRDTALRLCQRLEGLPLAIELAAAQLRSIGMATMLERLDDRFRLLTGLAAALDWSYQLCTEHQRLLWARLSVFAGDLDLAAAEQVCADERLPREDVLAALAGLAERSLLTSEHRGGRVRYRMLETIREYGAGKLAELDDPEAVRTRHRDYFRWLAREAATHWLGPEELRWLERIRAELPNVLASMDWSLRTPGESVAALDMAISLVQSHCWYVIGGLGEGLRWLRLALASGEPQPRPLRAIGLARASMIATFLGEPALAAELMPDTGDDLADANTLTAMAIRAWIVEVDPSAVVGYLTRARDLYAKLGVDGGVFSADMWLAWNGPAENLEAACEELVARAESRQAGYSLASALWTLGAARMRTDPERAIPLVEDALRRFQAVDDMWGCGWTMETLSWAYAAAGHHERAALLMGASGQLWSDIGLRLYRPGPFAVGHQRAATMLKEALGERAFEAAMDEGAELGFDRAVAMGSRVGLPMRSVAPPTPELTAREREVAELVAAGLTNPQIAAKLFLGSRTVQTHLRSIMNKLGVNNRTQVAAHITQQSIDER</sequence>
<dbReference type="Pfam" id="PF00931">
    <property type="entry name" value="NB-ARC"/>
    <property type="match status" value="1"/>
</dbReference>
<dbReference type="Pfam" id="PF25872">
    <property type="entry name" value="HTH_77"/>
    <property type="match status" value="1"/>
</dbReference>
<dbReference type="InterPro" id="IPR000792">
    <property type="entry name" value="Tscrpt_reg_LuxR_C"/>
</dbReference>
<dbReference type="InterPro" id="IPR027417">
    <property type="entry name" value="P-loop_NTPase"/>
</dbReference>
<dbReference type="GO" id="GO:0043531">
    <property type="term" value="F:ADP binding"/>
    <property type="evidence" value="ECO:0007669"/>
    <property type="project" value="InterPro"/>
</dbReference>
<feature type="domain" description="HTH luxR-type" evidence="1">
    <location>
        <begin position="666"/>
        <end position="731"/>
    </location>
</feature>
<evidence type="ECO:0000313" key="2">
    <source>
        <dbReference type="EMBL" id="MBB5894078.1"/>
    </source>
</evidence>
<dbReference type="PRINTS" id="PR00038">
    <property type="entry name" value="HTHLUXR"/>
</dbReference>
<dbReference type="PROSITE" id="PS50043">
    <property type="entry name" value="HTH_LUXR_2"/>
    <property type="match status" value="1"/>
</dbReference>
<dbReference type="AlphaFoldDB" id="A0A7W9KKN7"/>
<evidence type="ECO:0000313" key="3">
    <source>
        <dbReference type="Proteomes" id="UP000585638"/>
    </source>
</evidence>
<dbReference type="PROSITE" id="PS00622">
    <property type="entry name" value="HTH_LUXR_1"/>
    <property type="match status" value="1"/>
</dbReference>
<dbReference type="InterPro" id="IPR058852">
    <property type="entry name" value="HTH_77"/>
</dbReference>
<name>A0A7W9KKN7_9PSEU</name>
<dbReference type="EC" id="2.7.11.1" evidence="2"/>
<comment type="caution">
    <text evidence="2">The sequence shown here is derived from an EMBL/GenBank/DDBJ whole genome shotgun (WGS) entry which is preliminary data.</text>
</comment>
<keyword evidence="2" id="KW-0723">Serine/threonine-protein kinase</keyword>
<reference evidence="2 3" key="1">
    <citation type="submission" date="2020-08" db="EMBL/GenBank/DDBJ databases">
        <title>Sequencing the genomes of 1000 actinobacteria strains.</title>
        <authorList>
            <person name="Klenk H.-P."/>
        </authorList>
    </citation>
    <scope>NUCLEOTIDE SEQUENCE [LARGE SCALE GENOMIC DNA]</scope>
    <source>
        <strain evidence="2 3">DSM 43851</strain>
    </source>
</reference>
<dbReference type="InterPro" id="IPR016032">
    <property type="entry name" value="Sig_transdc_resp-reg_C-effctor"/>
</dbReference>
<dbReference type="GO" id="GO:0006355">
    <property type="term" value="P:regulation of DNA-templated transcription"/>
    <property type="evidence" value="ECO:0007669"/>
    <property type="project" value="InterPro"/>
</dbReference>
<keyword evidence="2" id="KW-0808">Transferase</keyword>
<dbReference type="InterPro" id="IPR036388">
    <property type="entry name" value="WH-like_DNA-bd_sf"/>
</dbReference>
<proteinExistence type="predicted"/>
<dbReference type="CDD" id="cd06170">
    <property type="entry name" value="LuxR_C_like"/>
    <property type="match status" value="1"/>
</dbReference>
<organism evidence="2 3">
    <name type="scientific">Kutzneria kofuensis</name>
    <dbReference type="NCBI Taxonomy" id="103725"/>
    <lineage>
        <taxon>Bacteria</taxon>
        <taxon>Bacillati</taxon>
        <taxon>Actinomycetota</taxon>
        <taxon>Actinomycetes</taxon>
        <taxon>Pseudonocardiales</taxon>
        <taxon>Pseudonocardiaceae</taxon>
        <taxon>Kutzneria</taxon>
    </lineage>
</organism>
<dbReference type="GO" id="GO:0004674">
    <property type="term" value="F:protein serine/threonine kinase activity"/>
    <property type="evidence" value="ECO:0007669"/>
    <property type="project" value="UniProtKB-KW"/>
</dbReference>
<dbReference type="Gene3D" id="3.40.50.300">
    <property type="entry name" value="P-loop containing nucleotide triphosphate hydrolases"/>
    <property type="match status" value="1"/>
</dbReference>
<evidence type="ECO:0000259" key="1">
    <source>
        <dbReference type="PROSITE" id="PS50043"/>
    </source>
</evidence>
<dbReference type="Pfam" id="PF00196">
    <property type="entry name" value="GerE"/>
    <property type="match status" value="1"/>
</dbReference>
<dbReference type="PANTHER" id="PTHR47691:SF3">
    <property type="entry name" value="HTH-TYPE TRANSCRIPTIONAL REGULATOR RV0890C-RELATED"/>
    <property type="match status" value="1"/>
</dbReference>
<dbReference type="PANTHER" id="PTHR47691">
    <property type="entry name" value="REGULATOR-RELATED"/>
    <property type="match status" value="1"/>
</dbReference>
<dbReference type="Gene3D" id="1.10.10.10">
    <property type="entry name" value="Winged helix-like DNA-binding domain superfamily/Winged helix DNA-binding domain"/>
    <property type="match status" value="1"/>
</dbReference>
<keyword evidence="3" id="KW-1185">Reference proteome</keyword>
<dbReference type="RefSeq" id="WP_184865843.1">
    <property type="nucleotide sequence ID" value="NZ_BAAAWY010000011.1"/>
</dbReference>
<dbReference type="SUPFAM" id="SSF46894">
    <property type="entry name" value="C-terminal effector domain of the bipartite response regulators"/>
    <property type="match status" value="1"/>
</dbReference>
<keyword evidence="2" id="KW-0418">Kinase</keyword>
<dbReference type="EMBL" id="JACHIR010000001">
    <property type="protein sequence ID" value="MBB5894078.1"/>
    <property type="molecule type" value="Genomic_DNA"/>
</dbReference>
<dbReference type="Proteomes" id="UP000585638">
    <property type="component" value="Unassembled WGS sequence"/>
</dbReference>
<dbReference type="GO" id="GO:0003677">
    <property type="term" value="F:DNA binding"/>
    <property type="evidence" value="ECO:0007669"/>
    <property type="project" value="InterPro"/>
</dbReference>
<gene>
    <name evidence="2" type="ORF">BJ998_005274</name>
</gene>